<evidence type="ECO:0000313" key="3">
    <source>
        <dbReference type="Proteomes" id="UP001549122"/>
    </source>
</evidence>
<dbReference type="InterPro" id="IPR041183">
    <property type="entry name" value="Cyclophilin-like"/>
</dbReference>
<proteinExistence type="predicted"/>
<evidence type="ECO:0000259" key="1">
    <source>
        <dbReference type="Pfam" id="PF18050"/>
    </source>
</evidence>
<reference evidence="2 3" key="1">
    <citation type="submission" date="2024-06" db="EMBL/GenBank/DDBJ databases">
        <title>Genomic Encyclopedia of Type Strains, Phase IV (KMG-IV): sequencing the most valuable type-strain genomes for metagenomic binning, comparative biology and taxonomic classification.</title>
        <authorList>
            <person name="Goeker M."/>
        </authorList>
    </citation>
    <scope>NUCLEOTIDE SEQUENCE [LARGE SCALE GENOMIC DNA]</scope>
    <source>
        <strain evidence="2 3">DSM 28303</strain>
    </source>
</reference>
<comment type="caution">
    <text evidence="2">The sequence shown here is derived from an EMBL/GenBank/DDBJ whole genome shotgun (WGS) entry which is preliminary data.</text>
</comment>
<keyword evidence="3" id="KW-1185">Reference proteome</keyword>
<dbReference type="Proteomes" id="UP001549122">
    <property type="component" value="Unassembled WGS sequence"/>
</dbReference>
<gene>
    <name evidence="2" type="ORF">ABID29_001227</name>
</gene>
<accession>A0ABV2FHS2</accession>
<evidence type="ECO:0000313" key="2">
    <source>
        <dbReference type="EMBL" id="MET3558112.1"/>
    </source>
</evidence>
<name>A0ABV2FHS2_9STRE</name>
<dbReference type="EMBL" id="JBEPLO010000011">
    <property type="protein sequence ID" value="MET3558112.1"/>
    <property type="molecule type" value="Genomic_DNA"/>
</dbReference>
<dbReference type="Pfam" id="PF18050">
    <property type="entry name" value="Cyclophil_like2"/>
    <property type="match status" value="1"/>
</dbReference>
<protein>
    <recommendedName>
        <fullName evidence="1">Cyclophilin-like domain-containing protein</fullName>
    </recommendedName>
</protein>
<feature type="domain" description="Cyclophilin-like" evidence="1">
    <location>
        <begin position="3"/>
        <end position="86"/>
    </location>
</feature>
<sequence>MVIPAILSHTGAAKILLERLPIKTTACTGGLAICGQILPLPYDSKEVQGGWFAGDICYDPSGDWLSIYLGGDNAKPYLQEVFLGQLGDEVGLNSCRP</sequence>
<organism evidence="2 3">
    <name type="scientific">Streptococcus rupicaprae</name>
    <dbReference type="NCBI Taxonomy" id="759619"/>
    <lineage>
        <taxon>Bacteria</taxon>
        <taxon>Bacillati</taxon>
        <taxon>Bacillota</taxon>
        <taxon>Bacilli</taxon>
        <taxon>Lactobacillales</taxon>
        <taxon>Streptococcaceae</taxon>
        <taxon>Streptococcus</taxon>
    </lineage>
</organism>